<comment type="caution">
    <text evidence="1">The sequence shown here is derived from an EMBL/GenBank/DDBJ whole genome shotgun (WGS) entry which is preliminary data.</text>
</comment>
<accession>A0ACB8B1B4</accession>
<name>A0ACB8B1B4_9AGAM</name>
<proteinExistence type="predicted"/>
<keyword evidence="2" id="KW-1185">Reference proteome</keyword>
<reference evidence="1" key="1">
    <citation type="journal article" date="2021" name="New Phytol.">
        <title>Evolutionary innovations through gain and loss of genes in the ectomycorrhizal Boletales.</title>
        <authorList>
            <person name="Wu G."/>
            <person name="Miyauchi S."/>
            <person name="Morin E."/>
            <person name="Kuo A."/>
            <person name="Drula E."/>
            <person name="Varga T."/>
            <person name="Kohler A."/>
            <person name="Feng B."/>
            <person name="Cao Y."/>
            <person name="Lipzen A."/>
            <person name="Daum C."/>
            <person name="Hundley H."/>
            <person name="Pangilinan J."/>
            <person name="Johnson J."/>
            <person name="Barry K."/>
            <person name="LaButti K."/>
            <person name="Ng V."/>
            <person name="Ahrendt S."/>
            <person name="Min B."/>
            <person name="Choi I.G."/>
            <person name="Park H."/>
            <person name="Plett J.M."/>
            <person name="Magnuson J."/>
            <person name="Spatafora J.W."/>
            <person name="Nagy L.G."/>
            <person name="Henrissat B."/>
            <person name="Grigoriev I.V."/>
            <person name="Yang Z.L."/>
            <person name="Xu J."/>
            <person name="Martin F.M."/>
        </authorList>
    </citation>
    <scope>NUCLEOTIDE SEQUENCE</scope>
    <source>
        <strain evidence="1">KUC20120723A-06</strain>
    </source>
</reference>
<dbReference type="EMBL" id="MU266672">
    <property type="protein sequence ID" value="KAH7919319.1"/>
    <property type="molecule type" value="Genomic_DNA"/>
</dbReference>
<evidence type="ECO:0000313" key="2">
    <source>
        <dbReference type="Proteomes" id="UP000790709"/>
    </source>
</evidence>
<organism evidence="1 2">
    <name type="scientific">Leucogyrophana mollusca</name>
    <dbReference type="NCBI Taxonomy" id="85980"/>
    <lineage>
        <taxon>Eukaryota</taxon>
        <taxon>Fungi</taxon>
        <taxon>Dikarya</taxon>
        <taxon>Basidiomycota</taxon>
        <taxon>Agaricomycotina</taxon>
        <taxon>Agaricomycetes</taxon>
        <taxon>Agaricomycetidae</taxon>
        <taxon>Boletales</taxon>
        <taxon>Boletales incertae sedis</taxon>
        <taxon>Leucogyrophana</taxon>
    </lineage>
</organism>
<gene>
    <name evidence="1" type="ORF">BV22DRAFT_868167</name>
</gene>
<sequence>MVSAPEGGQTQKLSQLCRSPLWSLFTFAKPSALFHNHAFMTIIQTLSTLWAAFNGLVGADVRSLFTVHCLLPRCHSTRFSPSSHHYYQAVAEPRLFIHEHSSPRQCTPLDSLRLFPAILRFVIRLPPFIHGQILSPSSMYSDWTRLISSVIFSICDSALYLHSPLYFLFSSMYSRLYNQTFLL</sequence>
<evidence type="ECO:0000313" key="1">
    <source>
        <dbReference type="EMBL" id="KAH7919319.1"/>
    </source>
</evidence>
<dbReference type="Proteomes" id="UP000790709">
    <property type="component" value="Unassembled WGS sequence"/>
</dbReference>
<protein>
    <submittedName>
        <fullName evidence="1">Uncharacterized protein</fullName>
    </submittedName>
</protein>